<evidence type="ECO:0000313" key="3">
    <source>
        <dbReference type="EMBL" id="NML25936.1"/>
    </source>
</evidence>
<dbReference type="Proteomes" id="UP000580043">
    <property type="component" value="Unassembled WGS sequence"/>
</dbReference>
<dbReference type="AlphaFoldDB" id="A0A848G4M3"/>
<organism evidence="3 4">
    <name type="scientific">Zoogloea dura</name>
    <dbReference type="NCBI Taxonomy" id="2728840"/>
    <lineage>
        <taxon>Bacteria</taxon>
        <taxon>Pseudomonadati</taxon>
        <taxon>Pseudomonadota</taxon>
        <taxon>Betaproteobacteria</taxon>
        <taxon>Rhodocyclales</taxon>
        <taxon>Zoogloeaceae</taxon>
        <taxon>Zoogloea</taxon>
    </lineage>
</organism>
<dbReference type="InterPro" id="IPR035372">
    <property type="entry name" value="MCD_N"/>
</dbReference>
<dbReference type="EMBL" id="JABBGA010000006">
    <property type="protein sequence ID" value="NML25936.1"/>
    <property type="molecule type" value="Genomic_DNA"/>
</dbReference>
<dbReference type="PANTHER" id="PTHR28641">
    <property type="match status" value="1"/>
</dbReference>
<protein>
    <submittedName>
        <fullName evidence="3">Malonyl-CoA decarboxylase</fullName>
    </submittedName>
</protein>
<feature type="domain" description="Malonyl-CoA decarboxylase N-terminal" evidence="2">
    <location>
        <begin position="95"/>
        <end position="180"/>
    </location>
</feature>
<dbReference type="GO" id="GO:0050080">
    <property type="term" value="F:malonyl-CoA decarboxylase activity"/>
    <property type="evidence" value="ECO:0007669"/>
    <property type="project" value="InterPro"/>
</dbReference>
<dbReference type="InterPro" id="IPR042303">
    <property type="entry name" value="Malonyl_CoA_deC_C_sf"/>
</dbReference>
<dbReference type="Pfam" id="PF17408">
    <property type="entry name" value="MCD_N"/>
    <property type="match status" value="1"/>
</dbReference>
<comment type="caution">
    <text evidence="3">The sequence shown here is derived from an EMBL/GenBank/DDBJ whole genome shotgun (WGS) entry which is preliminary data.</text>
</comment>
<keyword evidence="4" id="KW-1185">Reference proteome</keyword>
<dbReference type="Gene3D" id="3.40.630.150">
    <property type="entry name" value="Malonyl-CoA decarboxylase, catalytic domain"/>
    <property type="match status" value="1"/>
</dbReference>
<dbReference type="GO" id="GO:0006633">
    <property type="term" value="P:fatty acid biosynthetic process"/>
    <property type="evidence" value="ECO:0007669"/>
    <property type="project" value="InterPro"/>
</dbReference>
<dbReference type="Pfam" id="PF05292">
    <property type="entry name" value="MCD"/>
    <property type="match status" value="1"/>
</dbReference>
<evidence type="ECO:0000259" key="1">
    <source>
        <dbReference type="Pfam" id="PF05292"/>
    </source>
</evidence>
<sequence length="490" mass="54430">MGVERSNDGRGLGASMAGLWRRLVKGREEDKAPVPRSAGVPARTWRRINEVLKAAAGDYDGEARARERVGHLLAFYRDAGDDDRREFLARLEAGFAAPAAEVRRAIEDYLNASDGAARVRAEGLLAASLESPRLRILRQFNLLPDGVHALVDMRADLYRLGADACPALEQDLLRLLTLWFDAGFLELRRIGWESPASLLEKLIRYEAVHEIKSWSDLRNRLDSDRRCYAFFHGRMPAEPLIFVEVALVREIADKVQTLLDETQPTLDPESATTAIFYSISNAQTGLRGVSMGEFLIKRVVQQLLSEYPRLRNFATLSPIPGFSRWLDKRLAEAAYLERIPTEVRALLEATGKSGMAAIQHCLAQEVAGAAGQPALKAWLEGECAYYLAREKSGKHPLDPVGRFHFSNGASLGRINWLGDVSARGLRQSCGLMVNYIYALKNIERQHQDYAREGSLTLDADVERCLDAALRLRRGRRPAGRATPASPAGVS</sequence>
<dbReference type="Gene3D" id="1.20.140.90">
    <property type="entry name" value="Malonyl-CoA decarboxylase, oligemerization domain"/>
    <property type="match status" value="1"/>
</dbReference>
<dbReference type="InterPro" id="IPR038917">
    <property type="entry name" value="Malonyl_CoA_deC"/>
</dbReference>
<name>A0A848G4M3_9RHOO</name>
<gene>
    <name evidence="3" type="ORF">HHL15_09300</name>
</gene>
<evidence type="ECO:0000259" key="2">
    <source>
        <dbReference type="Pfam" id="PF17408"/>
    </source>
</evidence>
<proteinExistence type="predicted"/>
<dbReference type="PANTHER" id="PTHR28641:SF1">
    <property type="entry name" value="MALONYL-COA DECARBOXYLASE, MITOCHONDRIAL"/>
    <property type="match status" value="1"/>
</dbReference>
<evidence type="ECO:0000313" key="4">
    <source>
        <dbReference type="Proteomes" id="UP000580043"/>
    </source>
</evidence>
<dbReference type="InterPro" id="IPR038351">
    <property type="entry name" value="MCD_N_sf"/>
</dbReference>
<dbReference type="InterPro" id="IPR007956">
    <property type="entry name" value="Malonyl_CoA_deC_C"/>
</dbReference>
<reference evidence="3 4" key="1">
    <citation type="submission" date="2020-04" db="EMBL/GenBank/DDBJ databases">
        <title>Zoogloea sp. G-4-1-14 isolated from soil.</title>
        <authorList>
            <person name="Dahal R.H."/>
        </authorList>
    </citation>
    <scope>NUCLEOTIDE SEQUENCE [LARGE SCALE GENOMIC DNA]</scope>
    <source>
        <strain evidence="3 4">G-4-1-14</strain>
    </source>
</reference>
<feature type="domain" description="Malonyl-CoA decarboxylase C-terminal" evidence="1">
    <location>
        <begin position="183"/>
        <end position="437"/>
    </location>
</feature>
<dbReference type="RefSeq" id="WP_169145489.1">
    <property type="nucleotide sequence ID" value="NZ_JABBGA010000006.1"/>
</dbReference>
<accession>A0A848G4M3</accession>